<evidence type="ECO:0000313" key="2">
    <source>
        <dbReference type="EMBL" id="NIY73624.1"/>
    </source>
</evidence>
<protein>
    <submittedName>
        <fullName evidence="2">HAD hydrolase-like protein</fullName>
    </submittedName>
</protein>
<dbReference type="SFLD" id="SFLDG01129">
    <property type="entry name" value="C1.5:_HAD__Beta-PGM__Phosphata"/>
    <property type="match status" value="1"/>
</dbReference>
<dbReference type="SUPFAM" id="SSF56784">
    <property type="entry name" value="HAD-like"/>
    <property type="match status" value="1"/>
</dbReference>
<dbReference type="SFLD" id="SFLDS00003">
    <property type="entry name" value="Haloacid_Dehalogenase"/>
    <property type="match status" value="1"/>
</dbReference>
<evidence type="ECO:0000256" key="1">
    <source>
        <dbReference type="ARBA" id="ARBA00022801"/>
    </source>
</evidence>
<keyword evidence="1" id="KW-0378">Hydrolase</keyword>
<comment type="caution">
    <text evidence="2">The sequence shown here is derived from an EMBL/GenBank/DDBJ whole genome shotgun (WGS) entry which is preliminary data.</text>
</comment>
<dbReference type="PANTHER" id="PTHR43316">
    <property type="entry name" value="HYDROLASE, HALOACID DELAHOGENASE-RELATED"/>
    <property type="match status" value="1"/>
</dbReference>
<name>A0ABX0W0L1_9RHOB</name>
<dbReference type="InterPro" id="IPR036412">
    <property type="entry name" value="HAD-like_sf"/>
</dbReference>
<dbReference type="InterPro" id="IPR023198">
    <property type="entry name" value="PGP-like_dom2"/>
</dbReference>
<evidence type="ECO:0000313" key="3">
    <source>
        <dbReference type="Proteomes" id="UP000709466"/>
    </source>
</evidence>
<dbReference type="Gene3D" id="3.40.50.1000">
    <property type="entry name" value="HAD superfamily/HAD-like"/>
    <property type="match status" value="1"/>
</dbReference>
<dbReference type="PANTHER" id="PTHR43316:SF8">
    <property type="entry name" value="HAD FAMILY HYDROLASE"/>
    <property type="match status" value="1"/>
</dbReference>
<accession>A0ABX0W0L1</accession>
<keyword evidence="3" id="KW-1185">Reference proteome</keyword>
<gene>
    <name evidence="2" type="ORF">HCZ30_14415</name>
</gene>
<reference evidence="2 3" key="1">
    <citation type="submission" date="2020-03" db="EMBL/GenBank/DDBJ databases">
        <title>Bacterial isolates of synthetic phycosphere.</title>
        <authorList>
            <person name="Fu H."/>
            <person name="Moran M.A."/>
        </authorList>
    </citation>
    <scope>NUCLEOTIDE SEQUENCE [LARGE SCALE GENOMIC DNA]</scope>
    <source>
        <strain evidence="2 3">HF1</strain>
    </source>
</reference>
<dbReference type="InterPro" id="IPR023214">
    <property type="entry name" value="HAD_sf"/>
</dbReference>
<dbReference type="Pfam" id="PF00702">
    <property type="entry name" value="Hydrolase"/>
    <property type="match status" value="1"/>
</dbReference>
<sequence length="229" mass="26086">MAHRWTIAFDADDTLWHNERFFKLSQKRFADLLSDYVEPDHLHDRLLAAERKNIAFYGFGIKGFTLSMIETALEVTEGRVSQHVIQQLLDNGREMLRHPIELLEGVAETIPRLAANYDLLVITKGDLLDQERKVAQSGLGDHFSAVEIVSDKTAEVYQRIFARHDTARVMMVGNSLKSDVIPAIEAGAWGVYVPHELTWEYEKADEPDHSRFCKIRSLNDLPDLIAKLG</sequence>
<proteinExistence type="predicted"/>
<organism evidence="2 3">
    <name type="scientific">Marivivens donghaensis</name>
    <dbReference type="NCBI Taxonomy" id="1699413"/>
    <lineage>
        <taxon>Bacteria</taxon>
        <taxon>Pseudomonadati</taxon>
        <taxon>Pseudomonadota</taxon>
        <taxon>Alphaproteobacteria</taxon>
        <taxon>Rhodobacterales</taxon>
        <taxon>Paracoccaceae</taxon>
        <taxon>Marivivens group</taxon>
        <taxon>Marivivens</taxon>
    </lineage>
</organism>
<dbReference type="Proteomes" id="UP000709466">
    <property type="component" value="Unassembled WGS sequence"/>
</dbReference>
<dbReference type="Gene3D" id="1.10.150.240">
    <property type="entry name" value="Putative phosphatase, domain 2"/>
    <property type="match status" value="1"/>
</dbReference>
<dbReference type="EMBL" id="JAATOP010000011">
    <property type="protein sequence ID" value="NIY73624.1"/>
    <property type="molecule type" value="Genomic_DNA"/>
</dbReference>
<dbReference type="InterPro" id="IPR051540">
    <property type="entry name" value="S-2-haloacid_dehalogenase"/>
</dbReference>
<dbReference type="RefSeq" id="WP_167639005.1">
    <property type="nucleotide sequence ID" value="NZ_JAATOP010000011.1"/>
</dbReference>